<reference evidence="2 3" key="1">
    <citation type="journal article" date="2020" name="J. Phycol.">
        <title>Comparative genome analysis reveals Cyanidiococcus gen. nov., a new extremophilic red algal genus sister to Cyanidioschyzon (Cyanidioschyzonaceae, Rhodophyta).</title>
        <authorList>
            <person name="Liu S.-L."/>
            <person name="Chiang Y.-R."/>
            <person name="Yoon H.S."/>
            <person name="Fu H.-Y."/>
        </authorList>
    </citation>
    <scope>NUCLEOTIDE SEQUENCE [LARGE SCALE GENOMIC DNA]</scope>
    <source>
        <strain evidence="2 3">THAL066</strain>
    </source>
</reference>
<feature type="region of interest" description="Disordered" evidence="1">
    <location>
        <begin position="160"/>
        <end position="208"/>
    </location>
</feature>
<dbReference type="InterPro" id="IPR035892">
    <property type="entry name" value="C2_domain_sf"/>
</dbReference>
<protein>
    <recommendedName>
        <fullName evidence="4">C2 NT-type domain-containing protein</fullName>
    </recommendedName>
</protein>
<accession>A0A7J7IC54</accession>
<evidence type="ECO:0000313" key="2">
    <source>
        <dbReference type="EMBL" id="KAF6000665.1"/>
    </source>
</evidence>
<feature type="compositionally biased region" description="Low complexity" evidence="1">
    <location>
        <begin position="160"/>
        <end position="175"/>
    </location>
</feature>
<gene>
    <name evidence="2" type="ORF">F1559_000867</name>
</gene>
<dbReference type="EMBL" id="VWRR01000018">
    <property type="protein sequence ID" value="KAF6000665.1"/>
    <property type="molecule type" value="Genomic_DNA"/>
</dbReference>
<dbReference type="AlphaFoldDB" id="A0A7J7IC54"/>
<name>A0A7J7IC54_9RHOD</name>
<evidence type="ECO:0000313" key="3">
    <source>
        <dbReference type="Proteomes" id="UP000530660"/>
    </source>
</evidence>
<evidence type="ECO:0008006" key="4">
    <source>
        <dbReference type="Google" id="ProtNLM"/>
    </source>
</evidence>
<evidence type="ECO:0000256" key="1">
    <source>
        <dbReference type="SAM" id="MobiDB-lite"/>
    </source>
</evidence>
<proteinExistence type="predicted"/>
<sequence>MSSGFRRVVVQVKAVQDLHEHSSKTKVYVRTRLDTSTPLGNNDETTFATNVVGVSQKDPGPYNFLEESGEVNIFNLPDFIVVCDVMKVGGGCFNTGKDERIATVRIPLAKIELDQQGKSEMWYSLHYPAKMQSSKRGRYAGKLLVNISMEQKPPRTFQIETYSTSSSKSPQDTSQGDVGGGTPRPAAGGAFYSTESPPVSAGSAEGSHGAAVLSWVDSQRKCWM</sequence>
<comment type="caution">
    <text evidence="2">The sequence shown here is derived from an EMBL/GenBank/DDBJ whole genome shotgun (WGS) entry which is preliminary data.</text>
</comment>
<dbReference type="Proteomes" id="UP000530660">
    <property type="component" value="Unassembled WGS sequence"/>
</dbReference>
<keyword evidence="3" id="KW-1185">Reference proteome</keyword>
<dbReference type="SUPFAM" id="SSF49562">
    <property type="entry name" value="C2 domain (Calcium/lipid-binding domain, CaLB)"/>
    <property type="match status" value="1"/>
</dbReference>
<organism evidence="2 3">
    <name type="scientific">Cyanidiococcus yangmingshanensis</name>
    <dbReference type="NCBI Taxonomy" id="2690220"/>
    <lineage>
        <taxon>Eukaryota</taxon>
        <taxon>Rhodophyta</taxon>
        <taxon>Bangiophyceae</taxon>
        <taxon>Cyanidiales</taxon>
        <taxon>Cyanidiaceae</taxon>
        <taxon>Cyanidiococcus</taxon>
    </lineage>
</organism>